<accession>A0AAP3SJT5</accession>
<gene>
    <name evidence="1" type="ORF">PO127_26315</name>
</gene>
<sequence length="176" mass="20872">MGRPFLRQYFKLVMSEPCTVFRCVEADDGRVIAYAWAILDVERHHRYILKHRWRLALSAITSIIVRPFILKELFMRYKSILKNDETYIVNHGARGGYWGWDPRYKNPEASIDFQRSGLRMLHALKVDTLYMEVDLSNNRVFKYHKLNGATVDKILTLPDGRKRAFMVYDLTKPLRF</sequence>
<organism evidence="1 2">
    <name type="scientific">Bacteroides thetaiotaomicron</name>
    <dbReference type="NCBI Taxonomy" id="818"/>
    <lineage>
        <taxon>Bacteria</taxon>
        <taxon>Pseudomonadati</taxon>
        <taxon>Bacteroidota</taxon>
        <taxon>Bacteroidia</taxon>
        <taxon>Bacteroidales</taxon>
        <taxon>Bacteroidaceae</taxon>
        <taxon>Bacteroides</taxon>
    </lineage>
</organism>
<name>A0AAP3SJT5_BACT4</name>
<protein>
    <submittedName>
        <fullName evidence="1">Uncharacterized protein</fullName>
    </submittedName>
</protein>
<dbReference type="Proteomes" id="UP001217776">
    <property type="component" value="Unassembled WGS sequence"/>
</dbReference>
<dbReference type="AlphaFoldDB" id="A0AAP3SJT5"/>
<evidence type="ECO:0000313" key="1">
    <source>
        <dbReference type="EMBL" id="MDC2239265.1"/>
    </source>
</evidence>
<comment type="caution">
    <text evidence="1">The sequence shown here is derived from an EMBL/GenBank/DDBJ whole genome shotgun (WGS) entry which is preliminary data.</text>
</comment>
<evidence type="ECO:0000313" key="2">
    <source>
        <dbReference type="Proteomes" id="UP001217776"/>
    </source>
</evidence>
<dbReference type="RefSeq" id="WP_229119366.1">
    <property type="nucleotide sequence ID" value="NZ_JADNKL010000063.1"/>
</dbReference>
<proteinExistence type="predicted"/>
<dbReference type="EMBL" id="JAQNVG010000086">
    <property type="protein sequence ID" value="MDC2239265.1"/>
    <property type="molecule type" value="Genomic_DNA"/>
</dbReference>
<reference evidence="1" key="1">
    <citation type="submission" date="2022-10" db="EMBL/GenBank/DDBJ databases">
        <title>Human gut microbiome strain richness.</title>
        <authorList>
            <person name="Chen-Liaw A."/>
        </authorList>
    </citation>
    <scope>NUCLEOTIDE SEQUENCE</scope>
    <source>
        <strain evidence="1">1001283st1_A3_1001283B150304_161114</strain>
    </source>
</reference>